<keyword evidence="1" id="KW-0812">Transmembrane</keyword>
<protein>
    <submittedName>
        <fullName evidence="2">Uncharacterized protein</fullName>
    </submittedName>
</protein>
<dbReference type="AlphaFoldDB" id="A0A0F9NFV2"/>
<proteinExistence type="predicted"/>
<accession>A0A0F9NFV2</accession>
<dbReference type="EMBL" id="LAZR01004202">
    <property type="protein sequence ID" value="KKN10807.1"/>
    <property type="molecule type" value="Genomic_DNA"/>
</dbReference>
<feature type="transmembrane region" description="Helical" evidence="1">
    <location>
        <begin position="62"/>
        <end position="79"/>
    </location>
</feature>
<keyword evidence="1" id="KW-1133">Transmembrane helix</keyword>
<name>A0A0F9NFV2_9ZZZZ</name>
<organism evidence="2">
    <name type="scientific">marine sediment metagenome</name>
    <dbReference type="NCBI Taxonomy" id="412755"/>
    <lineage>
        <taxon>unclassified sequences</taxon>
        <taxon>metagenomes</taxon>
        <taxon>ecological metagenomes</taxon>
    </lineage>
</organism>
<reference evidence="2" key="1">
    <citation type="journal article" date="2015" name="Nature">
        <title>Complex archaea that bridge the gap between prokaryotes and eukaryotes.</title>
        <authorList>
            <person name="Spang A."/>
            <person name="Saw J.H."/>
            <person name="Jorgensen S.L."/>
            <person name="Zaremba-Niedzwiedzka K."/>
            <person name="Martijn J."/>
            <person name="Lind A.E."/>
            <person name="van Eijk R."/>
            <person name="Schleper C."/>
            <person name="Guy L."/>
            <person name="Ettema T.J."/>
        </authorList>
    </citation>
    <scope>NUCLEOTIDE SEQUENCE</scope>
</reference>
<sequence>MSRSIITYDFDEKDKEYDETQLRRFETIFFISLPAGVIFSLLGVLAFRGAAGIAGPFTSIEYQYIFLSTVSISLSIAFHDNRVVYKKEMFN</sequence>
<evidence type="ECO:0000313" key="2">
    <source>
        <dbReference type="EMBL" id="KKN10807.1"/>
    </source>
</evidence>
<keyword evidence="1" id="KW-0472">Membrane</keyword>
<gene>
    <name evidence="2" type="ORF">LCGC14_1032910</name>
</gene>
<evidence type="ECO:0000256" key="1">
    <source>
        <dbReference type="SAM" id="Phobius"/>
    </source>
</evidence>
<comment type="caution">
    <text evidence="2">The sequence shown here is derived from an EMBL/GenBank/DDBJ whole genome shotgun (WGS) entry which is preliminary data.</text>
</comment>
<feature type="transmembrane region" description="Helical" evidence="1">
    <location>
        <begin position="28"/>
        <end position="50"/>
    </location>
</feature>